<dbReference type="Proteomes" id="UP000293342">
    <property type="component" value="Unassembled WGS sequence"/>
</dbReference>
<organism evidence="2 3">
    <name type="scientific">Kribbella capetownensis</name>
    <dbReference type="NCBI Taxonomy" id="1572659"/>
    <lineage>
        <taxon>Bacteria</taxon>
        <taxon>Bacillati</taxon>
        <taxon>Actinomycetota</taxon>
        <taxon>Actinomycetes</taxon>
        <taxon>Propionibacteriales</taxon>
        <taxon>Kribbellaceae</taxon>
        <taxon>Kribbella</taxon>
    </lineage>
</organism>
<accession>A0A4R0JS62</accession>
<dbReference type="AlphaFoldDB" id="A0A4R0JS62"/>
<evidence type="ECO:0000259" key="1">
    <source>
        <dbReference type="PROSITE" id="PS51186"/>
    </source>
</evidence>
<dbReference type="OrthoDB" id="3254236at2"/>
<dbReference type="CDD" id="cd04301">
    <property type="entry name" value="NAT_SF"/>
    <property type="match status" value="1"/>
</dbReference>
<keyword evidence="3" id="KW-1185">Reference proteome</keyword>
<sequence>MSGFANYEPETDRRAPGAEVVTRPAEENDLDACARLIVSRTGGSVDGRRRRLLGDLHDPGRYSAVACVGREVVGYGGVIWHEMTSADPPTMAPTGYYLVGLIVSPDWRRHGIGELLTVDRMRWTAERADTILYFANLANGPTLDLHKHLGFTELTRNFTFPGNPLKPGTGVLLQAPLKNHH</sequence>
<keyword evidence="2" id="KW-0808">Transferase</keyword>
<dbReference type="PROSITE" id="PS51186">
    <property type="entry name" value="GNAT"/>
    <property type="match status" value="1"/>
</dbReference>
<dbReference type="Gene3D" id="3.40.630.30">
    <property type="match status" value="1"/>
</dbReference>
<evidence type="ECO:0000313" key="3">
    <source>
        <dbReference type="Proteomes" id="UP000293342"/>
    </source>
</evidence>
<dbReference type="PANTHER" id="PTHR43072:SF60">
    <property type="entry name" value="L-2,4-DIAMINOBUTYRIC ACID ACETYLTRANSFERASE"/>
    <property type="match status" value="1"/>
</dbReference>
<name>A0A4R0JS62_9ACTN</name>
<gene>
    <name evidence="2" type="ORF">E0H75_24485</name>
</gene>
<dbReference type="InterPro" id="IPR016181">
    <property type="entry name" value="Acyl_CoA_acyltransferase"/>
</dbReference>
<dbReference type="PANTHER" id="PTHR43072">
    <property type="entry name" value="N-ACETYLTRANSFERASE"/>
    <property type="match status" value="1"/>
</dbReference>
<evidence type="ECO:0000313" key="2">
    <source>
        <dbReference type="EMBL" id="TCC47898.1"/>
    </source>
</evidence>
<dbReference type="SUPFAM" id="SSF55729">
    <property type="entry name" value="Acyl-CoA N-acyltransferases (Nat)"/>
    <property type="match status" value="1"/>
</dbReference>
<feature type="domain" description="N-acetyltransferase" evidence="1">
    <location>
        <begin position="20"/>
        <end position="178"/>
    </location>
</feature>
<dbReference type="Pfam" id="PF00583">
    <property type="entry name" value="Acetyltransf_1"/>
    <property type="match status" value="1"/>
</dbReference>
<reference evidence="2 3" key="1">
    <citation type="submission" date="2019-02" db="EMBL/GenBank/DDBJ databases">
        <title>Kribbella capetownensis sp. nov. and Kribbella speibonae sp. nov., isolated from soil.</title>
        <authorList>
            <person name="Curtis S.M."/>
            <person name="Norton I."/>
            <person name="Everest G.J."/>
            <person name="Meyers P.R."/>
        </authorList>
    </citation>
    <scope>NUCLEOTIDE SEQUENCE [LARGE SCALE GENOMIC DNA]</scope>
    <source>
        <strain evidence="2 3">YM53</strain>
    </source>
</reference>
<dbReference type="InterPro" id="IPR000182">
    <property type="entry name" value="GNAT_dom"/>
</dbReference>
<proteinExistence type="predicted"/>
<dbReference type="EMBL" id="SJKD01000005">
    <property type="protein sequence ID" value="TCC47898.1"/>
    <property type="molecule type" value="Genomic_DNA"/>
</dbReference>
<comment type="caution">
    <text evidence="2">The sequence shown here is derived from an EMBL/GenBank/DDBJ whole genome shotgun (WGS) entry which is preliminary data.</text>
</comment>
<protein>
    <submittedName>
        <fullName evidence="2">GNAT family N-acetyltransferase</fullName>
    </submittedName>
</protein>
<dbReference type="GO" id="GO:0016747">
    <property type="term" value="F:acyltransferase activity, transferring groups other than amino-acyl groups"/>
    <property type="evidence" value="ECO:0007669"/>
    <property type="project" value="InterPro"/>
</dbReference>
<dbReference type="RefSeq" id="WP_131515957.1">
    <property type="nucleotide sequence ID" value="NZ_SJKD01000005.1"/>
</dbReference>